<dbReference type="InterPro" id="IPR002008">
    <property type="entry name" value="DNA_pol_X_beta-like"/>
</dbReference>
<dbReference type="Gene3D" id="3.40.50.10190">
    <property type="entry name" value="BRCT domain"/>
    <property type="match status" value="1"/>
</dbReference>
<dbReference type="InterPro" id="IPR036420">
    <property type="entry name" value="BRCT_dom_sf"/>
</dbReference>
<gene>
    <name evidence="15" type="ORF">L201_006809</name>
</gene>
<feature type="compositionally biased region" description="Polar residues" evidence="13">
    <location>
        <begin position="136"/>
        <end position="176"/>
    </location>
</feature>
<evidence type="ECO:0000313" key="16">
    <source>
        <dbReference type="Proteomes" id="UP001355207"/>
    </source>
</evidence>
<proteinExistence type="predicted"/>
<dbReference type="GO" id="GO:0016829">
    <property type="term" value="F:lyase activity"/>
    <property type="evidence" value="ECO:0007669"/>
    <property type="project" value="UniProtKB-KW"/>
</dbReference>
<dbReference type="FunFam" id="3.30.210.10:FF:000002">
    <property type="entry name" value="DNA polymerase"/>
    <property type="match status" value="1"/>
</dbReference>
<keyword evidence="11" id="KW-0456">Lyase</keyword>
<evidence type="ECO:0000256" key="3">
    <source>
        <dbReference type="ARBA" id="ARBA00016513"/>
    </source>
</evidence>
<dbReference type="SMART" id="SM00292">
    <property type="entry name" value="BRCT"/>
    <property type="match status" value="1"/>
</dbReference>
<keyword evidence="4" id="KW-0237">DNA synthesis</keyword>
<dbReference type="InterPro" id="IPR001357">
    <property type="entry name" value="BRCT_dom"/>
</dbReference>
<dbReference type="Gene3D" id="3.30.460.10">
    <property type="entry name" value="Beta Polymerase, domain 2"/>
    <property type="match status" value="1"/>
</dbReference>
<dbReference type="Pfam" id="PF10391">
    <property type="entry name" value="DNA_pol_lambd_f"/>
    <property type="match status" value="1"/>
</dbReference>
<feature type="region of interest" description="Disordered" evidence="13">
    <location>
        <begin position="494"/>
        <end position="537"/>
    </location>
</feature>
<dbReference type="InterPro" id="IPR002054">
    <property type="entry name" value="DNA-dir_DNA_pol_X"/>
</dbReference>
<dbReference type="PANTHER" id="PTHR11276:SF28">
    <property type="entry name" value="DNA POLYMERASE LAMBDA"/>
    <property type="match status" value="1"/>
</dbReference>
<dbReference type="EC" id="2.7.7.7" evidence="2"/>
<dbReference type="InterPro" id="IPR043519">
    <property type="entry name" value="NT_sf"/>
</dbReference>
<dbReference type="Pfam" id="PF14791">
    <property type="entry name" value="DNA_pol_B_thumb"/>
    <property type="match status" value="1"/>
</dbReference>
<dbReference type="GO" id="GO:0006303">
    <property type="term" value="P:double-strand break repair via nonhomologous end joining"/>
    <property type="evidence" value="ECO:0007669"/>
    <property type="project" value="TreeGrafter"/>
</dbReference>
<evidence type="ECO:0000256" key="13">
    <source>
        <dbReference type="SAM" id="MobiDB-lite"/>
    </source>
</evidence>
<keyword evidence="16" id="KW-1185">Reference proteome</keyword>
<organism evidence="15 16">
    <name type="scientific">Kwoniella dendrophila CBS 6074</name>
    <dbReference type="NCBI Taxonomy" id="1295534"/>
    <lineage>
        <taxon>Eukaryota</taxon>
        <taxon>Fungi</taxon>
        <taxon>Dikarya</taxon>
        <taxon>Basidiomycota</taxon>
        <taxon>Agaricomycotina</taxon>
        <taxon>Tremellomycetes</taxon>
        <taxon>Tremellales</taxon>
        <taxon>Cryptococcaceae</taxon>
        <taxon>Kwoniella</taxon>
    </lineage>
</organism>
<name>A0AAX4K2Q0_9TREE</name>
<evidence type="ECO:0000256" key="7">
    <source>
        <dbReference type="ARBA" id="ARBA00022705"/>
    </source>
</evidence>
<evidence type="ECO:0000256" key="5">
    <source>
        <dbReference type="ARBA" id="ARBA00022679"/>
    </source>
</evidence>
<dbReference type="SUPFAM" id="SSF81585">
    <property type="entry name" value="PsbU/PolX domain-like"/>
    <property type="match status" value="1"/>
</dbReference>
<dbReference type="SUPFAM" id="SSF47802">
    <property type="entry name" value="DNA polymerase beta, N-terminal domain-like"/>
    <property type="match status" value="1"/>
</dbReference>
<dbReference type="SMART" id="SM00483">
    <property type="entry name" value="POLXc"/>
    <property type="match status" value="1"/>
</dbReference>
<dbReference type="Proteomes" id="UP001355207">
    <property type="component" value="Chromosome 9"/>
</dbReference>
<comment type="catalytic activity">
    <reaction evidence="12">
        <text>DNA(n) + a 2'-deoxyribonucleoside 5'-triphosphate = DNA(n+1) + diphosphate</text>
        <dbReference type="Rhea" id="RHEA:22508"/>
        <dbReference type="Rhea" id="RHEA-COMP:17339"/>
        <dbReference type="Rhea" id="RHEA-COMP:17340"/>
        <dbReference type="ChEBI" id="CHEBI:33019"/>
        <dbReference type="ChEBI" id="CHEBI:61560"/>
        <dbReference type="ChEBI" id="CHEBI:173112"/>
        <dbReference type="EC" id="2.7.7.7"/>
    </reaction>
</comment>
<dbReference type="RefSeq" id="XP_066078624.1">
    <property type="nucleotide sequence ID" value="XM_066222527.1"/>
</dbReference>
<dbReference type="PRINTS" id="PR00869">
    <property type="entry name" value="DNAPOLX"/>
</dbReference>
<dbReference type="GO" id="GO:0003887">
    <property type="term" value="F:DNA-directed DNA polymerase activity"/>
    <property type="evidence" value="ECO:0007669"/>
    <property type="project" value="UniProtKB-KW"/>
</dbReference>
<evidence type="ECO:0000256" key="9">
    <source>
        <dbReference type="ARBA" id="ARBA00022932"/>
    </source>
</evidence>
<dbReference type="PRINTS" id="PR00870">
    <property type="entry name" value="DNAPOLXBETA"/>
</dbReference>
<accession>A0AAX4K2Q0</accession>
<dbReference type="PROSITE" id="PS50172">
    <property type="entry name" value="BRCT"/>
    <property type="match status" value="1"/>
</dbReference>
<evidence type="ECO:0000313" key="15">
    <source>
        <dbReference type="EMBL" id="WWC91862.1"/>
    </source>
</evidence>
<dbReference type="InterPro" id="IPR010996">
    <property type="entry name" value="HHH_MUS81"/>
</dbReference>
<dbReference type="Pfam" id="PF14792">
    <property type="entry name" value="DNA_pol_B_palm"/>
    <property type="match status" value="1"/>
</dbReference>
<feature type="region of interest" description="Disordered" evidence="13">
    <location>
        <begin position="136"/>
        <end position="214"/>
    </location>
</feature>
<dbReference type="Gene3D" id="1.10.150.110">
    <property type="entry name" value="DNA polymerase beta, N-terminal domain-like"/>
    <property type="match status" value="1"/>
</dbReference>
<dbReference type="InterPro" id="IPR029398">
    <property type="entry name" value="PolB_thumb"/>
</dbReference>
<dbReference type="InterPro" id="IPR027421">
    <property type="entry name" value="DNA_pol_lamdba_lyase_dom_sf"/>
</dbReference>
<dbReference type="InterPro" id="IPR028207">
    <property type="entry name" value="DNA_pol_B_palm_palm"/>
</dbReference>
<dbReference type="GeneID" id="91097478"/>
<evidence type="ECO:0000256" key="8">
    <source>
        <dbReference type="ARBA" id="ARBA00022763"/>
    </source>
</evidence>
<dbReference type="PANTHER" id="PTHR11276">
    <property type="entry name" value="DNA POLYMERASE TYPE-X FAMILY MEMBER"/>
    <property type="match status" value="1"/>
</dbReference>
<protein>
    <recommendedName>
        <fullName evidence="3">DNA polymerase lambda</fullName>
        <ecNumber evidence="2">2.7.7.7</ecNumber>
    </recommendedName>
</protein>
<dbReference type="SUPFAM" id="SSF81301">
    <property type="entry name" value="Nucleotidyltransferase"/>
    <property type="match status" value="1"/>
</dbReference>
<sequence>MVKATVFSRHHNHTWSDIDELNEYEDLDETRQEAESYEESVKLEIEWKGSAYNAREAVMILDDNQNHEQSNRVKIFQTTVDDSVNFDTPASCLSRPLTTEPIEAPPPFKPTAAGTSNDISFIPPSFNHAHFLQSSTPRAHTGTFPTISTPSENGTPQLPRPTSQSRNLYRTRSSKILDTPDHIASPVDSPSSTCSRPILNSHSDSVGKAKRDDPATPVAIGKSALFGIKSKQDHLTITKHFDTLAKALVKGPGAGSNSSKSKQSTFKALSMASGLGGKVFQGLRFCLTSEVNQTSKLKLRADVISNLGGQAVLQPDTAITHVVYDLGRSASLLAHKLGLDSLSQLPEGTICVKWDWIVQCKMAGKILDSTPWLSFPKTSFSRAVSANAIRPTSRILDITDQLRGKSIAITKKREATASDSDTEESAKRRSYTTQARSIQLFPPVYESTENTSIHVDATVATDHALPSGPGWQKAVTNERDALDVMIEGIVEGSLEDPEASEDDGEVLNENTRNVSKVDSHQDSNRRGEKFKCGQKHDGKGYTGPNEWLAKKFEELHELYQGQVGKNSFAIRGYQRAAGIMRRIDYPITTGAQARAIPGIGQSLADRIDEFLSGAHGRAFYENTEQARCVSLFKDIYGVGRQNANDLYRLGARSIDDLRSGRYPLTAGQKIGLQLYEDLKGRIPREECKDIFEIIRSEAQAIDDKLWVEIMGSYRRGQESSGDVDILVTREGGEQGKKGVLGELVKRLKKKGLVTHDLGTPNDWNAPEAKWMGVGRLSAVHKHRRIDILCIPFENWGAALLYFTGNEVFNRSMRLYARKTGFSLNQRGLYKGVIRGKDGLKQTEGELVASQTEHDIFDALGLRWRHPHHRRP</sequence>
<keyword evidence="5" id="KW-0808">Transferase</keyword>
<keyword evidence="8" id="KW-0227">DNA damage</keyword>
<feature type="compositionally biased region" description="Basic and acidic residues" evidence="13">
    <location>
        <begin position="205"/>
        <end position="214"/>
    </location>
</feature>
<dbReference type="GO" id="GO:0005634">
    <property type="term" value="C:nucleus"/>
    <property type="evidence" value="ECO:0007669"/>
    <property type="project" value="TreeGrafter"/>
</dbReference>
<dbReference type="InterPro" id="IPR037160">
    <property type="entry name" value="DNA_Pol_thumb_sf"/>
</dbReference>
<dbReference type="Gene3D" id="1.10.150.20">
    <property type="entry name" value="5' to 3' exonuclease, C-terminal subdomain"/>
    <property type="match status" value="1"/>
</dbReference>
<keyword evidence="9" id="KW-0239">DNA-directed DNA polymerase</keyword>
<keyword evidence="10" id="KW-0234">DNA repair</keyword>
<comment type="cofactor">
    <cofactor evidence="1">
        <name>Mn(2+)</name>
        <dbReference type="ChEBI" id="CHEBI:29035"/>
    </cofactor>
</comment>
<feature type="compositionally biased region" description="Acidic residues" evidence="13">
    <location>
        <begin position="494"/>
        <end position="506"/>
    </location>
</feature>
<keyword evidence="6" id="KW-0548">Nucleotidyltransferase</keyword>
<feature type="domain" description="BRCT" evidence="14">
    <location>
        <begin position="275"/>
        <end position="374"/>
    </location>
</feature>
<evidence type="ECO:0000256" key="6">
    <source>
        <dbReference type="ARBA" id="ARBA00022695"/>
    </source>
</evidence>
<feature type="compositionally biased region" description="Polar residues" evidence="13">
    <location>
        <begin position="188"/>
        <end position="204"/>
    </location>
</feature>
<feature type="compositionally biased region" description="Basic and acidic residues" evidence="13">
    <location>
        <begin position="515"/>
        <end position="537"/>
    </location>
</feature>
<evidence type="ECO:0000256" key="2">
    <source>
        <dbReference type="ARBA" id="ARBA00012417"/>
    </source>
</evidence>
<evidence type="ECO:0000256" key="1">
    <source>
        <dbReference type="ARBA" id="ARBA00001936"/>
    </source>
</evidence>
<evidence type="ECO:0000256" key="4">
    <source>
        <dbReference type="ARBA" id="ARBA00022634"/>
    </source>
</evidence>
<dbReference type="InterPro" id="IPR018944">
    <property type="entry name" value="DNA_pol_lambd_fingers_domain"/>
</dbReference>
<dbReference type="SUPFAM" id="SSF52113">
    <property type="entry name" value="BRCT domain"/>
    <property type="match status" value="1"/>
</dbReference>
<evidence type="ECO:0000256" key="11">
    <source>
        <dbReference type="ARBA" id="ARBA00023239"/>
    </source>
</evidence>
<dbReference type="InterPro" id="IPR022312">
    <property type="entry name" value="DNA_pol_X"/>
</dbReference>
<evidence type="ECO:0000256" key="12">
    <source>
        <dbReference type="ARBA" id="ARBA00049244"/>
    </source>
</evidence>
<dbReference type="EMBL" id="CP144106">
    <property type="protein sequence ID" value="WWC91862.1"/>
    <property type="molecule type" value="Genomic_DNA"/>
</dbReference>
<dbReference type="AlphaFoldDB" id="A0AAX4K2Q0"/>
<evidence type="ECO:0000256" key="10">
    <source>
        <dbReference type="ARBA" id="ARBA00023204"/>
    </source>
</evidence>
<reference evidence="15 16" key="1">
    <citation type="submission" date="2024-01" db="EMBL/GenBank/DDBJ databases">
        <title>Comparative genomics of Cryptococcus and Kwoniella reveals pathogenesis evolution and contrasting modes of karyotype evolution via chromosome fusion or intercentromeric recombination.</title>
        <authorList>
            <person name="Coelho M.A."/>
            <person name="David-Palma M."/>
            <person name="Shea T."/>
            <person name="Bowers K."/>
            <person name="McGinley-Smith S."/>
            <person name="Mohammad A.W."/>
            <person name="Gnirke A."/>
            <person name="Yurkov A.M."/>
            <person name="Nowrousian M."/>
            <person name="Sun S."/>
            <person name="Cuomo C.A."/>
            <person name="Heitman J."/>
        </authorList>
    </citation>
    <scope>NUCLEOTIDE SEQUENCE [LARGE SCALE GENOMIC DNA]</scope>
    <source>
        <strain evidence="15 16">CBS 6074</strain>
    </source>
</reference>
<dbReference type="Pfam" id="PF14716">
    <property type="entry name" value="HHH_8"/>
    <property type="match status" value="1"/>
</dbReference>
<dbReference type="GO" id="GO:0003677">
    <property type="term" value="F:DNA binding"/>
    <property type="evidence" value="ECO:0007669"/>
    <property type="project" value="InterPro"/>
</dbReference>
<evidence type="ECO:0000259" key="14">
    <source>
        <dbReference type="PROSITE" id="PS50172"/>
    </source>
</evidence>
<dbReference type="Gene3D" id="3.30.210.10">
    <property type="entry name" value="DNA polymerase, thumb domain"/>
    <property type="match status" value="1"/>
</dbReference>
<keyword evidence="7" id="KW-0235">DNA replication</keyword>
<dbReference type="CDD" id="cd00141">
    <property type="entry name" value="NT_POLXc"/>
    <property type="match status" value="1"/>
</dbReference>